<feature type="transmembrane region" description="Helical" evidence="5">
    <location>
        <begin position="174"/>
        <end position="192"/>
    </location>
</feature>
<keyword evidence="4 5" id="KW-0472">Membrane</keyword>
<comment type="subcellular location">
    <subcellularLocation>
        <location evidence="1">Membrane</location>
        <topology evidence="1">Multi-pass membrane protein</topology>
    </subcellularLocation>
</comment>
<gene>
    <name evidence="7" type="ORF">CO174_00845</name>
</gene>
<evidence type="ECO:0000256" key="3">
    <source>
        <dbReference type="ARBA" id="ARBA00022989"/>
    </source>
</evidence>
<feature type="transmembrane region" description="Helical" evidence="5">
    <location>
        <begin position="136"/>
        <end position="153"/>
    </location>
</feature>
<feature type="transmembrane region" description="Helical" evidence="5">
    <location>
        <begin position="35"/>
        <end position="62"/>
    </location>
</feature>
<dbReference type="NCBIfam" id="TIGR00367">
    <property type="entry name" value="calcium/sodium antiporter"/>
    <property type="match status" value="1"/>
</dbReference>
<protein>
    <submittedName>
        <fullName evidence="7">Sodium:proton exchanger</fullName>
    </submittedName>
</protein>
<accession>A0A2M7XE25</accession>
<dbReference type="PANTHER" id="PTHR10846:SF8">
    <property type="entry name" value="INNER MEMBRANE PROTEIN YRBG"/>
    <property type="match status" value="1"/>
</dbReference>
<feature type="transmembrane region" description="Helical" evidence="5">
    <location>
        <begin position="74"/>
        <end position="95"/>
    </location>
</feature>
<dbReference type="InterPro" id="IPR004481">
    <property type="entry name" value="K/Na/Ca-exchanger"/>
</dbReference>
<dbReference type="GO" id="GO:0006874">
    <property type="term" value="P:intracellular calcium ion homeostasis"/>
    <property type="evidence" value="ECO:0007669"/>
    <property type="project" value="TreeGrafter"/>
</dbReference>
<evidence type="ECO:0000256" key="2">
    <source>
        <dbReference type="ARBA" id="ARBA00022692"/>
    </source>
</evidence>
<evidence type="ECO:0000256" key="5">
    <source>
        <dbReference type="SAM" id="Phobius"/>
    </source>
</evidence>
<organism evidence="7 8">
    <name type="scientific">Candidatus Uhrbacteria bacterium CG_4_9_14_3_um_filter_50_9</name>
    <dbReference type="NCBI Taxonomy" id="1975035"/>
    <lineage>
        <taxon>Bacteria</taxon>
        <taxon>Candidatus Uhriibacteriota</taxon>
    </lineage>
</organism>
<evidence type="ECO:0000256" key="4">
    <source>
        <dbReference type="ARBA" id="ARBA00023136"/>
    </source>
</evidence>
<evidence type="ECO:0000259" key="6">
    <source>
        <dbReference type="Pfam" id="PF01699"/>
    </source>
</evidence>
<dbReference type="Proteomes" id="UP000229385">
    <property type="component" value="Unassembled WGS sequence"/>
</dbReference>
<reference evidence="8" key="1">
    <citation type="submission" date="2017-09" db="EMBL/GenBank/DDBJ databases">
        <title>Depth-based differentiation of microbial function through sediment-hosted aquifers and enrichment of novel symbionts in the deep terrestrial subsurface.</title>
        <authorList>
            <person name="Probst A.J."/>
            <person name="Ladd B."/>
            <person name="Jarett J.K."/>
            <person name="Geller-Mcgrath D.E."/>
            <person name="Sieber C.M.K."/>
            <person name="Emerson J.B."/>
            <person name="Anantharaman K."/>
            <person name="Thomas B.C."/>
            <person name="Malmstrom R."/>
            <person name="Stieglmeier M."/>
            <person name="Klingl A."/>
            <person name="Woyke T."/>
            <person name="Ryan C.M."/>
            <person name="Banfield J.F."/>
        </authorList>
    </citation>
    <scope>NUCLEOTIDE SEQUENCE [LARGE SCALE GENOMIC DNA]</scope>
</reference>
<evidence type="ECO:0000256" key="1">
    <source>
        <dbReference type="ARBA" id="ARBA00004141"/>
    </source>
</evidence>
<feature type="transmembrane region" description="Helical" evidence="5">
    <location>
        <begin position="237"/>
        <end position="260"/>
    </location>
</feature>
<name>A0A2M7XE25_9BACT</name>
<feature type="domain" description="Sodium/calcium exchanger membrane region" evidence="6">
    <location>
        <begin position="174"/>
        <end position="315"/>
    </location>
</feature>
<keyword evidence="3 5" id="KW-1133">Transmembrane helix</keyword>
<feature type="transmembrane region" description="Helical" evidence="5">
    <location>
        <begin position="6"/>
        <end position="23"/>
    </location>
</feature>
<dbReference type="PANTHER" id="PTHR10846">
    <property type="entry name" value="SODIUM/POTASSIUM/CALCIUM EXCHANGER"/>
    <property type="match status" value="1"/>
</dbReference>
<evidence type="ECO:0000313" key="8">
    <source>
        <dbReference type="Proteomes" id="UP000229385"/>
    </source>
</evidence>
<feature type="transmembrane region" description="Helical" evidence="5">
    <location>
        <begin position="301"/>
        <end position="317"/>
    </location>
</feature>
<dbReference type="Pfam" id="PF01699">
    <property type="entry name" value="Na_Ca_ex"/>
    <property type="match status" value="2"/>
</dbReference>
<dbReference type="GO" id="GO:0008273">
    <property type="term" value="F:calcium, potassium:sodium antiporter activity"/>
    <property type="evidence" value="ECO:0007669"/>
    <property type="project" value="TreeGrafter"/>
</dbReference>
<proteinExistence type="predicted"/>
<dbReference type="Gene3D" id="1.20.1420.30">
    <property type="entry name" value="NCX, central ion-binding region"/>
    <property type="match status" value="1"/>
</dbReference>
<dbReference type="InterPro" id="IPR004837">
    <property type="entry name" value="NaCa_Exmemb"/>
</dbReference>
<feature type="transmembrane region" description="Helical" evidence="5">
    <location>
        <begin position="272"/>
        <end position="289"/>
    </location>
</feature>
<dbReference type="GO" id="GO:0005262">
    <property type="term" value="F:calcium channel activity"/>
    <property type="evidence" value="ECO:0007669"/>
    <property type="project" value="TreeGrafter"/>
</dbReference>
<dbReference type="EMBL" id="PFWU01000010">
    <property type="protein sequence ID" value="PJA46131.1"/>
    <property type="molecule type" value="Genomic_DNA"/>
</dbReference>
<dbReference type="GO" id="GO:0005886">
    <property type="term" value="C:plasma membrane"/>
    <property type="evidence" value="ECO:0007669"/>
    <property type="project" value="TreeGrafter"/>
</dbReference>
<feature type="transmembrane region" description="Helical" evidence="5">
    <location>
        <begin position="107"/>
        <end position="124"/>
    </location>
</feature>
<feature type="domain" description="Sodium/calcium exchanger membrane region" evidence="6">
    <location>
        <begin position="5"/>
        <end position="152"/>
    </location>
</feature>
<sequence length="318" mass="32968">MLTNAIMVLAGFILLIKGADFFVSGSASLARKLGIPSLVVGLTVISIGTSAPELFVNLIAAVQGSTALSIGNVLGSNFADILLGLGLAALFTPLALQKGTVWKEIPFSLLAGFMILVFGSDLLLDGTLPNIITRSEGIALLALFVVFIVYTFGVKQPGEQPEEHIEVHSSNKTLGLILSGVAGLAIGGFITVEGAVGLAEGFGISQNLIGLTVVAAGTSLPEIITSIQAARKGHIDLVVGGIVGTIIFNALFVLGVTALVRPLPFAADSLTDAFAVMGATFLLFLSLFIGRKNHLGKTEGTIMLLLYFAYIIFAVVRG</sequence>
<dbReference type="AlphaFoldDB" id="A0A2M7XE25"/>
<evidence type="ECO:0000313" key="7">
    <source>
        <dbReference type="EMBL" id="PJA46131.1"/>
    </source>
</evidence>
<keyword evidence="2 5" id="KW-0812">Transmembrane</keyword>
<dbReference type="InterPro" id="IPR044880">
    <property type="entry name" value="NCX_ion-bd_dom_sf"/>
</dbReference>
<comment type="caution">
    <text evidence="7">The sequence shown here is derived from an EMBL/GenBank/DDBJ whole genome shotgun (WGS) entry which is preliminary data.</text>
</comment>